<dbReference type="Pfam" id="PF14774">
    <property type="entry name" value="FAM177"/>
    <property type="match status" value="1"/>
</dbReference>
<keyword evidence="3" id="KW-1185">Reference proteome</keyword>
<dbReference type="PANTHER" id="PTHR31206:SF1">
    <property type="entry name" value="LP10445P"/>
    <property type="match status" value="1"/>
</dbReference>
<organism evidence="2 3">
    <name type="scientific">Rhynocoris fuscipes</name>
    <dbReference type="NCBI Taxonomy" id="488301"/>
    <lineage>
        <taxon>Eukaryota</taxon>
        <taxon>Metazoa</taxon>
        <taxon>Ecdysozoa</taxon>
        <taxon>Arthropoda</taxon>
        <taxon>Hexapoda</taxon>
        <taxon>Insecta</taxon>
        <taxon>Pterygota</taxon>
        <taxon>Neoptera</taxon>
        <taxon>Paraneoptera</taxon>
        <taxon>Hemiptera</taxon>
        <taxon>Heteroptera</taxon>
        <taxon>Panheteroptera</taxon>
        <taxon>Cimicomorpha</taxon>
        <taxon>Reduviidae</taxon>
        <taxon>Harpactorinae</taxon>
        <taxon>Harpactorini</taxon>
        <taxon>Rhynocoris</taxon>
    </lineage>
</organism>
<feature type="region of interest" description="Disordered" evidence="1">
    <location>
        <begin position="1"/>
        <end position="34"/>
    </location>
</feature>
<feature type="compositionally biased region" description="Polar residues" evidence="1">
    <location>
        <begin position="168"/>
        <end position="183"/>
    </location>
</feature>
<dbReference type="AlphaFoldDB" id="A0AAW1DNL2"/>
<feature type="region of interest" description="Disordered" evidence="1">
    <location>
        <begin position="139"/>
        <end position="183"/>
    </location>
</feature>
<evidence type="ECO:0000313" key="3">
    <source>
        <dbReference type="Proteomes" id="UP001461498"/>
    </source>
</evidence>
<accession>A0AAW1DNL2</accession>
<name>A0AAW1DNL2_9HEMI</name>
<evidence type="ECO:0008006" key="4">
    <source>
        <dbReference type="Google" id="ProtNLM"/>
    </source>
</evidence>
<gene>
    <name evidence="2" type="ORF">O3M35_000413</name>
</gene>
<evidence type="ECO:0000256" key="1">
    <source>
        <dbReference type="SAM" id="MobiDB-lite"/>
    </source>
</evidence>
<evidence type="ECO:0000313" key="2">
    <source>
        <dbReference type="EMBL" id="KAK9511823.1"/>
    </source>
</evidence>
<reference evidence="2 3" key="1">
    <citation type="submission" date="2022-12" db="EMBL/GenBank/DDBJ databases">
        <title>Chromosome-level genome assembly of true bugs.</title>
        <authorList>
            <person name="Ma L."/>
            <person name="Li H."/>
        </authorList>
    </citation>
    <scope>NUCLEOTIDE SEQUENCE [LARGE SCALE GENOMIC DNA]</scope>
    <source>
        <strain evidence="2">Lab_2022b</strain>
    </source>
</reference>
<protein>
    <recommendedName>
        <fullName evidence="4">Protein FAM177B</fullName>
    </recommendedName>
</protein>
<proteinExistence type="predicted"/>
<dbReference type="EMBL" id="JAPXFL010000001">
    <property type="protein sequence ID" value="KAK9511823.1"/>
    <property type="molecule type" value="Genomic_DNA"/>
</dbReference>
<sequence>MTSTVAPILDETENKDGIPSTVTERQISDSQDKRERIPKRILHFSDGTLEEFSSDDEDDIEPKIRKKTNRDVNAVNPANLAWIPWMFYKTSFFGYKALAVCDFFGEYLANFFGIISPKYEYEIEHYKKMIEEEKERKKQDLELGTWSEQPKPEVVTEQLKNTERPTPTKDQQWTHDINQSHQV</sequence>
<dbReference type="Proteomes" id="UP001461498">
    <property type="component" value="Unassembled WGS sequence"/>
</dbReference>
<dbReference type="PANTHER" id="PTHR31206">
    <property type="entry name" value="LP10445P"/>
    <property type="match status" value="1"/>
</dbReference>
<comment type="caution">
    <text evidence="2">The sequence shown here is derived from an EMBL/GenBank/DDBJ whole genome shotgun (WGS) entry which is preliminary data.</text>
</comment>
<dbReference type="InterPro" id="IPR028260">
    <property type="entry name" value="FAM177"/>
</dbReference>